<evidence type="ECO:0000259" key="6">
    <source>
        <dbReference type="Pfam" id="PF03466"/>
    </source>
</evidence>
<dbReference type="RefSeq" id="WP_380127689.1">
    <property type="nucleotide sequence ID" value="NZ_JBHSIU010000110.1"/>
</dbReference>
<accession>A0ABV9WEM4</accession>
<dbReference type="Gene3D" id="3.40.190.10">
    <property type="entry name" value="Periplasmic binding protein-like II"/>
    <property type="match status" value="2"/>
</dbReference>
<dbReference type="InterPro" id="IPR005119">
    <property type="entry name" value="LysR_subst-bd"/>
</dbReference>
<dbReference type="SUPFAM" id="SSF53850">
    <property type="entry name" value="Periplasmic binding protein-like II"/>
    <property type="match status" value="1"/>
</dbReference>
<evidence type="ECO:0000256" key="3">
    <source>
        <dbReference type="ARBA" id="ARBA00023125"/>
    </source>
</evidence>
<sequence>MSGALKLGLMGPMALVLSDVLRRFQDRHPAAQVHVREVQPPDPLVPLRSGEVDLALLWLPVREPDLTVGPVLRSTEVLLMAGATHPLAGRDSVCLEDFGDHAVVGGGSIPAYMEEVLNPFHTPSGRPVARGPRVTTLHDALAAVGRGGSSRPSPATSPRTTPGPTWSSCPCATPHRSSGPSSGAPPPRTG</sequence>
<evidence type="ECO:0000256" key="4">
    <source>
        <dbReference type="ARBA" id="ARBA00023163"/>
    </source>
</evidence>
<proteinExistence type="inferred from homology"/>
<evidence type="ECO:0000313" key="8">
    <source>
        <dbReference type="Proteomes" id="UP001595912"/>
    </source>
</evidence>
<gene>
    <name evidence="7" type="ORF">ACFPIJ_54450</name>
</gene>
<protein>
    <submittedName>
        <fullName evidence="7">Substrate-binding domain-containing protein</fullName>
    </submittedName>
</protein>
<feature type="compositionally biased region" description="Low complexity" evidence="5">
    <location>
        <begin position="149"/>
        <end position="165"/>
    </location>
</feature>
<keyword evidence="3" id="KW-0238">DNA-binding</keyword>
<evidence type="ECO:0000256" key="2">
    <source>
        <dbReference type="ARBA" id="ARBA00023015"/>
    </source>
</evidence>
<keyword evidence="8" id="KW-1185">Reference proteome</keyword>
<feature type="region of interest" description="Disordered" evidence="5">
    <location>
        <begin position="144"/>
        <end position="190"/>
    </location>
</feature>
<dbReference type="PANTHER" id="PTHR30346:SF0">
    <property type="entry name" value="HCA OPERON TRANSCRIPTIONAL ACTIVATOR HCAR"/>
    <property type="match status" value="1"/>
</dbReference>
<organism evidence="7 8">
    <name type="scientific">Dactylosporangium cerinum</name>
    <dbReference type="NCBI Taxonomy" id="1434730"/>
    <lineage>
        <taxon>Bacteria</taxon>
        <taxon>Bacillati</taxon>
        <taxon>Actinomycetota</taxon>
        <taxon>Actinomycetes</taxon>
        <taxon>Micromonosporales</taxon>
        <taxon>Micromonosporaceae</taxon>
        <taxon>Dactylosporangium</taxon>
    </lineage>
</organism>
<keyword evidence="4" id="KW-0804">Transcription</keyword>
<evidence type="ECO:0000256" key="1">
    <source>
        <dbReference type="ARBA" id="ARBA00009437"/>
    </source>
</evidence>
<comment type="caution">
    <text evidence="7">The sequence shown here is derived from an EMBL/GenBank/DDBJ whole genome shotgun (WGS) entry which is preliminary data.</text>
</comment>
<dbReference type="Proteomes" id="UP001595912">
    <property type="component" value="Unassembled WGS sequence"/>
</dbReference>
<feature type="domain" description="LysR substrate-binding" evidence="6">
    <location>
        <begin position="2"/>
        <end position="147"/>
    </location>
</feature>
<dbReference type="EMBL" id="JBHSIU010000110">
    <property type="protein sequence ID" value="MFC5006799.1"/>
    <property type="molecule type" value="Genomic_DNA"/>
</dbReference>
<reference evidence="8" key="1">
    <citation type="journal article" date="2019" name="Int. J. Syst. Evol. Microbiol.">
        <title>The Global Catalogue of Microorganisms (GCM) 10K type strain sequencing project: providing services to taxonomists for standard genome sequencing and annotation.</title>
        <authorList>
            <consortium name="The Broad Institute Genomics Platform"/>
            <consortium name="The Broad Institute Genome Sequencing Center for Infectious Disease"/>
            <person name="Wu L."/>
            <person name="Ma J."/>
        </authorList>
    </citation>
    <scope>NUCLEOTIDE SEQUENCE [LARGE SCALE GENOMIC DNA]</scope>
    <source>
        <strain evidence="8">CGMCC 4.7152</strain>
    </source>
</reference>
<dbReference type="Pfam" id="PF03466">
    <property type="entry name" value="LysR_substrate"/>
    <property type="match status" value="1"/>
</dbReference>
<evidence type="ECO:0000256" key="5">
    <source>
        <dbReference type="SAM" id="MobiDB-lite"/>
    </source>
</evidence>
<dbReference type="PANTHER" id="PTHR30346">
    <property type="entry name" value="TRANSCRIPTIONAL DUAL REGULATOR HCAR-RELATED"/>
    <property type="match status" value="1"/>
</dbReference>
<evidence type="ECO:0000313" key="7">
    <source>
        <dbReference type="EMBL" id="MFC5006799.1"/>
    </source>
</evidence>
<keyword evidence="2" id="KW-0805">Transcription regulation</keyword>
<name>A0ABV9WEM4_9ACTN</name>
<comment type="similarity">
    <text evidence="1">Belongs to the LysR transcriptional regulatory family.</text>
</comment>